<dbReference type="EMBL" id="EQ973832">
    <property type="protein sequence ID" value="EEF43417.1"/>
    <property type="molecule type" value="Genomic_DNA"/>
</dbReference>
<dbReference type="Proteomes" id="UP000008311">
    <property type="component" value="Unassembled WGS sequence"/>
</dbReference>
<name>B9RYR5_RICCO</name>
<dbReference type="AlphaFoldDB" id="B9RYR5"/>
<organism evidence="1 2">
    <name type="scientific">Ricinus communis</name>
    <name type="common">Castor bean</name>
    <dbReference type="NCBI Taxonomy" id="3988"/>
    <lineage>
        <taxon>Eukaryota</taxon>
        <taxon>Viridiplantae</taxon>
        <taxon>Streptophyta</taxon>
        <taxon>Embryophyta</taxon>
        <taxon>Tracheophyta</taxon>
        <taxon>Spermatophyta</taxon>
        <taxon>Magnoliopsida</taxon>
        <taxon>eudicotyledons</taxon>
        <taxon>Gunneridae</taxon>
        <taxon>Pentapetalae</taxon>
        <taxon>rosids</taxon>
        <taxon>fabids</taxon>
        <taxon>Malpighiales</taxon>
        <taxon>Euphorbiaceae</taxon>
        <taxon>Acalyphoideae</taxon>
        <taxon>Acalypheae</taxon>
        <taxon>Ricinus</taxon>
    </lineage>
</organism>
<proteinExistence type="predicted"/>
<protein>
    <submittedName>
        <fullName evidence="1">Uncharacterized protein</fullName>
    </submittedName>
</protein>
<accession>B9RYR5</accession>
<gene>
    <name evidence="1" type="ORF">RCOM_1312870</name>
</gene>
<sequence length="78" mass="9109">MASLYTKWWSDHWWVVVVMVVVYSTLRPGPPLISRSPPPDHPGGPILFTTRQTDKCTLFPQSFPFRRKKLYTENVYSP</sequence>
<evidence type="ECO:0000313" key="2">
    <source>
        <dbReference type="Proteomes" id="UP000008311"/>
    </source>
</evidence>
<keyword evidence="2" id="KW-1185">Reference proteome</keyword>
<dbReference type="InParanoid" id="B9RYR5"/>
<reference evidence="2" key="1">
    <citation type="journal article" date="2010" name="Nat. Biotechnol.">
        <title>Draft genome sequence of the oilseed species Ricinus communis.</title>
        <authorList>
            <person name="Chan A.P."/>
            <person name="Crabtree J."/>
            <person name="Zhao Q."/>
            <person name="Lorenzi H."/>
            <person name="Orvis J."/>
            <person name="Puiu D."/>
            <person name="Melake-Berhan A."/>
            <person name="Jones K.M."/>
            <person name="Redman J."/>
            <person name="Chen G."/>
            <person name="Cahoon E.B."/>
            <person name="Gedil M."/>
            <person name="Stanke M."/>
            <person name="Haas B.J."/>
            <person name="Wortman J.R."/>
            <person name="Fraser-Liggett C.M."/>
            <person name="Ravel J."/>
            <person name="Rabinowicz P.D."/>
        </authorList>
    </citation>
    <scope>NUCLEOTIDE SEQUENCE [LARGE SCALE GENOMIC DNA]</scope>
    <source>
        <strain evidence="2">cv. Hale</strain>
    </source>
</reference>
<evidence type="ECO:0000313" key="1">
    <source>
        <dbReference type="EMBL" id="EEF43417.1"/>
    </source>
</evidence>